<dbReference type="Gene3D" id="2.20.110.10">
    <property type="entry name" value="Histone H3 K4-specific methyltransferase SET7/9 N-terminal domain"/>
    <property type="match status" value="2"/>
</dbReference>
<feature type="compositionally biased region" description="Basic and acidic residues" evidence="2">
    <location>
        <begin position="52"/>
        <end position="64"/>
    </location>
</feature>
<organism evidence="3 4">
    <name type="scientific">SAR324 cluster bacterium</name>
    <dbReference type="NCBI Taxonomy" id="2024889"/>
    <lineage>
        <taxon>Bacteria</taxon>
        <taxon>Deltaproteobacteria</taxon>
        <taxon>SAR324 cluster</taxon>
    </lineage>
</organism>
<dbReference type="FunFam" id="2.20.110.10:FF:000002">
    <property type="entry name" value="Phosphatidylinositol 4-phosphate 5-kinase 8"/>
    <property type="match status" value="1"/>
</dbReference>
<dbReference type="Pfam" id="PF02493">
    <property type="entry name" value="MORN"/>
    <property type="match status" value="6"/>
</dbReference>
<feature type="region of interest" description="Disordered" evidence="2">
    <location>
        <begin position="49"/>
        <end position="68"/>
    </location>
</feature>
<evidence type="ECO:0000256" key="1">
    <source>
        <dbReference type="ARBA" id="ARBA00022737"/>
    </source>
</evidence>
<dbReference type="PANTHER" id="PTHR43215:SF14">
    <property type="entry name" value="RADIAL SPOKE HEAD 1 HOMOLOG"/>
    <property type="match status" value="1"/>
</dbReference>
<dbReference type="SMART" id="SM00698">
    <property type="entry name" value="MORN"/>
    <property type="match status" value="6"/>
</dbReference>
<accession>A0A432G526</accession>
<evidence type="ECO:0000313" key="3">
    <source>
        <dbReference type="EMBL" id="RTZ78440.1"/>
    </source>
</evidence>
<dbReference type="SUPFAM" id="SSF82185">
    <property type="entry name" value="Histone H3 K4-specific methyltransferase SET7/9 N-terminal domain"/>
    <property type="match status" value="1"/>
</dbReference>
<comment type="caution">
    <text evidence="3">The sequence shown here is derived from an EMBL/GenBank/DDBJ whole genome shotgun (WGS) entry which is preliminary data.</text>
</comment>
<proteinExistence type="predicted"/>
<dbReference type="AlphaFoldDB" id="A0A432G526"/>
<name>A0A432G526_9DELT</name>
<gene>
    <name evidence="3" type="ORF">DSY97_07635</name>
</gene>
<dbReference type="Proteomes" id="UP000286801">
    <property type="component" value="Unassembled WGS sequence"/>
</dbReference>
<evidence type="ECO:0000256" key="2">
    <source>
        <dbReference type="SAM" id="MobiDB-lite"/>
    </source>
</evidence>
<dbReference type="InterPro" id="IPR003409">
    <property type="entry name" value="MORN"/>
</dbReference>
<reference evidence="3 4" key="1">
    <citation type="submission" date="2018-06" db="EMBL/GenBank/DDBJ databases">
        <title>Combined omics and stable isotope probing to characterize newly discovered Mariana Back-Arc vent microbial communities.</title>
        <authorList>
            <person name="Trembath-Reichert E."/>
            <person name="Huber J.A."/>
        </authorList>
    </citation>
    <scope>NUCLEOTIDE SEQUENCE [LARGE SCALE GENOMIC DNA]</scope>
    <source>
        <strain evidence="3">MAG 63_1</strain>
    </source>
</reference>
<evidence type="ECO:0000313" key="4">
    <source>
        <dbReference type="Proteomes" id="UP000286801"/>
    </source>
</evidence>
<sequence length="227" mass="25751">MKNILIILQITCVCLSTISCATKSNDSAKGVFFYRESFGEWGWHEDGDEEKDGIYEGETRKGKPDGQGTYTHYSETKSSELLLPVMITGWGESIVFALIIWEMLHQGKPKIQDAKYVGAWKRGEKHGDGTYYFPNGDRYVGEWRRGKKHGEGVYFFSDGDRYEGNWRDGRKHGQGTYTFSDGDIFAGEWKDGKVHGNGTYTYPDGAKLIGKWKDGKKNREGKLILSD</sequence>
<dbReference type="PANTHER" id="PTHR43215">
    <property type="entry name" value="RADIAL SPOKE HEAD 1 HOMOLOG"/>
    <property type="match status" value="1"/>
</dbReference>
<protein>
    <submittedName>
        <fullName evidence="3">Molecular chaperone Tir</fullName>
    </submittedName>
</protein>
<keyword evidence="1" id="KW-0677">Repeat</keyword>
<dbReference type="EMBL" id="QNZL01000206">
    <property type="protein sequence ID" value="RTZ78440.1"/>
    <property type="molecule type" value="Genomic_DNA"/>
</dbReference>
<dbReference type="PROSITE" id="PS51257">
    <property type="entry name" value="PROKAR_LIPOPROTEIN"/>
    <property type="match status" value="1"/>
</dbReference>